<dbReference type="EMBL" id="GL378324">
    <property type="protein sequence ID" value="EFJ52273.1"/>
    <property type="molecule type" value="Genomic_DNA"/>
</dbReference>
<feature type="compositionally biased region" description="Low complexity" evidence="7">
    <location>
        <begin position="12"/>
        <end position="34"/>
    </location>
</feature>
<dbReference type="PANTHER" id="PTHR43530:SF1">
    <property type="entry name" value="QUEUINE TRNA-RIBOSYLTRANSFERASE CATALYTIC SUBUNIT 1"/>
    <property type="match status" value="1"/>
</dbReference>
<keyword evidence="5 6" id="KW-0862">Zinc</keyword>
<gene>
    <name evidence="9" type="ORF">VOLCADRAFT_55892</name>
</gene>
<accession>D8TIX3</accession>
<dbReference type="InterPro" id="IPR036511">
    <property type="entry name" value="TGT-like_sf"/>
</dbReference>
<comment type="cofactor">
    <cofactor evidence="6">
        <name>Zn(2+)</name>
        <dbReference type="ChEBI" id="CHEBI:29105"/>
    </cofactor>
</comment>
<sequence>MRSPASPHARQPPLLLFPPTHTHSSLFPASHSPLLPSPPPPRQVVAVQGRARSSRMTLPHFTAHTPMFMSVGTQGSVKGLTTQQLEELDCHVILGNTYHLQNRPGSELVAEMGGLHDFINWPRGMLTDSGGFQMVSLLHLAEITEQGVTFQSPVDGSTLLLTPEESIAIQNRLGADIIMALDDVVPTTANDPARFEEATHRTTRWIDRCLAAHSRPHEQNLFGIVQGGLDPRLREISMQVGSKRGRSGVGWGGVGWGGESGDDFWRVVSQCTAGLPAGKPRYVMGIGYPLDIVVCSALGADMFDSVYPTRTARFGVTLVPEGTLKLKNSIYARDFRPLDPGCSCMVCQRYSRAYLHNVVTRGAISSAAILVTYHNVAYTQSLTRGMRQAIEEQRFPEWVRNYLKTMFPKGDVPGWVRDAMAAADVSLEGVVAEDLPSPPPSTALAAAAAAATAAAAPSPAPPAEQ</sequence>
<feature type="binding site" evidence="6">
    <location>
        <position position="347"/>
    </location>
    <ligand>
        <name>Zn(2+)</name>
        <dbReference type="ChEBI" id="CHEBI:29105"/>
    </ligand>
</feature>
<feature type="region of interest" description="RNA binding" evidence="6">
    <location>
        <begin position="285"/>
        <end position="291"/>
    </location>
</feature>
<dbReference type="GO" id="GO:0005829">
    <property type="term" value="C:cytosol"/>
    <property type="evidence" value="ECO:0007669"/>
    <property type="project" value="TreeGrafter"/>
</dbReference>
<feature type="binding site" evidence="6">
    <location>
        <position position="342"/>
    </location>
    <ligand>
        <name>Zn(2+)</name>
        <dbReference type="ChEBI" id="CHEBI:29105"/>
    </ligand>
</feature>
<keyword evidence="3 6" id="KW-0819">tRNA processing</keyword>
<evidence type="ECO:0000256" key="3">
    <source>
        <dbReference type="ARBA" id="ARBA00022694"/>
    </source>
</evidence>
<dbReference type="HAMAP" id="MF_00168">
    <property type="entry name" value="Q_tRNA_Tgt"/>
    <property type="match status" value="1"/>
</dbReference>
<feature type="region of interest" description="RNA binding; important for wobble base 34 recognition" evidence="6">
    <location>
        <begin position="309"/>
        <end position="313"/>
    </location>
</feature>
<dbReference type="EC" id="2.4.2.64" evidence="6"/>
<dbReference type="Pfam" id="PF01702">
    <property type="entry name" value="TGT"/>
    <property type="match status" value="1"/>
</dbReference>
<feature type="binding site" evidence="6">
    <location>
        <position position="374"/>
    </location>
    <ligand>
        <name>Zn(2+)</name>
        <dbReference type="ChEBI" id="CHEBI:29105"/>
    </ligand>
</feature>
<proteinExistence type="inferred from homology"/>
<evidence type="ECO:0000256" key="2">
    <source>
        <dbReference type="ARBA" id="ARBA00022679"/>
    </source>
</evidence>
<dbReference type="NCBIfam" id="TIGR00449">
    <property type="entry name" value="tgt_general"/>
    <property type="match status" value="1"/>
</dbReference>
<evidence type="ECO:0000313" key="9">
    <source>
        <dbReference type="EMBL" id="EFJ52273.1"/>
    </source>
</evidence>
<feature type="binding site" evidence="6">
    <location>
        <position position="344"/>
    </location>
    <ligand>
        <name>Zn(2+)</name>
        <dbReference type="ChEBI" id="CHEBI:29105"/>
    </ligand>
</feature>
<dbReference type="RefSeq" id="XP_002946346.1">
    <property type="nucleotide sequence ID" value="XM_002946300.1"/>
</dbReference>
<dbReference type="OrthoDB" id="10249838at2759"/>
<keyword evidence="1 6" id="KW-0328">Glycosyltransferase</keyword>
<organism evidence="10">
    <name type="scientific">Volvox carteri f. nagariensis</name>
    <dbReference type="NCBI Taxonomy" id="3068"/>
    <lineage>
        <taxon>Eukaryota</taxon>
        <taxon>Viridiplantae</taxon>
        <taxon>Chlorophyta</taxon>
        <taxon>core chlorophytes</taxon>
        <taxon>Chlorophyceae</taxon>
        <taxon>CS clade</taxon>
        <taxon>Chlamydomonadales</taxon>
        <taxon>Volvocaceae</taxon>
        <taxon>Volvox</taxon>
    </lineage>
</organism>
<keyword evidence="6" id="KW-0963">Cytoplasm</keyword>
<name>D8TIX3_VOLCA</name>
<dbReference type="GO" id="GO:0008479">
    <property type="term" value="F:tRNA-guanosine(34) queuine transglycosylase activity"/>
    <property type="evidence" value="ECO:0007669"/>
    <property type="project" value="UniProtKB-UniRule"/>
</dbReference>
<feature type="domain" description="tRNA-guanine(15) transglycosylase-like" evidence="8">
    <location>
        <begin position="50"/>
        <end position="406"/>
    </location>
</feature>
<keyword evidence="10" id="KW-1185">Reference proteome</keyword>
<feature type="active site" description="Proton acceptor" evidence="6">
    <location>
        <position position="128"/>
    </location>
</feature>
<comment type="subcellular location">
    <subcellularLocation>
        <location evidence="6">Cytoplasm</location>
    </subcellularLocation>
</comment>
<dbReference type="GeneID" id="9617585"/>
<dbReference type="GO" id="GO:0006400">
    <property type="term" value="P:tRNA modification"/>
    <property type="evidence" value="ECO:0007669"/>
    <property type="project" value="InterPro"/>
</dbReference>
<dbReference type="SUPFAM" id="SSF51713">
    <property type="entry name" value="tRNA-guanine transglycosylase"/>
    <property type="match status" value="1"/>
</dbReference>
<evidence type="ECO:0000256" key="6">
    <source>
        <dbReference type="HAMAP-Rule" id="MF_03218"/>
    </source>
</evidence>
<feature type="region of interest" description="Disordered" evidence="7">
    <location>
        <begin position="1"/>
        <end position="44"/>
    </location>
</feature>
<dbReference type="InterPro" id="IPR004803">
    <property type="entry name" value="TGT"/>
</dbReference>
<feature type="active site" description="Nucleophile" evidence="6">
    <location>
        <position position="304"/>
    </location>
</feature>
<comment type="function">
    <text evidence="6">Catalytic subunit of the queuine tRNA-ribosyltransferase (TGT) that catalyzes the base-exchange of a guanine (G) residue with queuine (Q) at position 34 (anticodon wobble position) in tRNAs with GU(N) anticodons (tRNA-Asp, -Asn, -His and -Tyr), resulting in the hypermodified nucleoside queuosine (7-(((4,5-cis-dihydroxy-2-cyclopenten-1-yl)amino)methyl)-7-deazaguanosine). Catalysis occurs through a double-displacement mechanism. The nucleophile active site attacks the C1' of nucleotide 34 to detach the guanine base from the RNA, forming a covalent enzyme-RNA intermediate. The proton acceptor active site deprotonates the incoming queuine, allowing a nucleophilic attack on the C1' of the ribose to form the product.</text>
</comment>
<dbReference type="PANTHER" id="PTHR43530">
    <property type="entry name" value="QUEUINE TRNA-RIBOSYLTRANSFERASE CATALYTIC SUBUNIT 1"/>
    <property type="match status" value="1"/>
</dbReference>
<evidence type="ECO:0000313" key="10">
    <source>
        <dbReference type="Proteomes" id="UP000001058"/>
    </source>
</evidence>
<keyword evidence="2 6" id="KW-0808">Transferase</keyword>
<dbReference type="Gene3D" id="3.20.20.105">
    <property type="entry name" value="Queuine tRNA-ribosyltransferase-like"/>
    <property type="match status" value="1"/>
</dbReference>
<dbReference type="STRING" id="3068.D8TIX3"/>
<feature type="binding site" evidence="6">
    <location>
        <position position="226"/>
    </location>
    <ligand>
        <name>substrate</name>
    </ligand>
</feature>
<dbReference type="GO" id="GO:0046872">
    <property type="term" value="F:metal ion binding"/>
    <property type="evidence" value="ECO:0007669"/>
    <property type="project" value="UniProtKB-KW"/>
</dbReference>
<dbReference type="InParanoid" id="D8TIX3"/>
<evidence type="ECO:0000259" key="8">
    <source>
        <dbReference type="Pfam" id="PF01702"/>
    </source>
</evidence>
<comment type="catalytic activity">
    <reaction evidence="6">
        <text>guanosine(34) in tRNA + queuine = queuosine(34) in tRNA + guanine</text>
        <dbReference type="Rhea" id="RHEA:16633"/>
        <dbReference type="Rhea" id="RHEA-COMP:10341"/>
        <dbReference type="Rhea" id="RHEA-COMP:18571"/>
        <dbReference type="ChEBI" id="CHEBI:16235"/>
        <dbReference type="ChEBI" id="CHEBI:17433"/>
        <dbReference type="ChEBI" id="CHEBI:74269"/>
        <dbReference type="ChEBI" id="CHEBI:194431"/>
        <dbReference type="EC" id="2.4.2.64"/>
    </reaction>
</comment>
<keyword evidence="4 6" id="KW-0479">Metal-binding</keyword>
<dbReference type="InterPro" id="IPR002616">
    <property type="entry name" value="tRNA_ribo_trans-like"/>
</dbReference>
<dbReference type="AlphaFoldDB" id="D8TIX3"/>
<feature type="binding site" evidence="6">
    <location>
        <position position="182"/>
    </location>
    <ligand>
        <name>substrate</name>
    </ligand>
</feature>
<evidence type="ECO:0000256" key="5">
    <source>
        <dbReference type="ARBA" id="ARBA00022833"/>
    </source>
</evidence>
<dbReference type="NCBIfam" id="TIGR00430">
    <property type="entry name" value="Q_tRNA_tgt"/>
    <property type="match status" value="1"/>
</dbReference>
<comment type="similarity">
    <text evidence="6">Belongs to the queuine tRNA-ribosyltransferase family.</text>
</comment>
<dbReference type="eggNOG" id="KOG3908">
    <property type="taxonomic scope" value="Eukaryota"/>
</dbReference>
<dbReference type="Proteomes" id="UP000001058">
    <property type="component" value="Unassembled WGS sequence"/>
</dbReference>
<evidence type="ECO:0000256" key="7">
    <source>
        <dbReference type="SAM" id="MobiDB-lite"/>
    </source>
</evidence>
<reference evidence="9 10" key="1">
    <citation type="journal article" date="2010" name="Science">
        <title>Genomic analysis of organismal complexity in the multicellular green alga Volvox carteri.</title>
        <authorList>
            <person name="Prochnik S.E."/>
            <person name="Umen J."/>
            <person name="Nedelcu A.M."/>
            <person name="Hallmann A."/>
            <person name="Miller S.M."/>
            <person name="Nishii I."/>
            <person name="Ferris P."/>
            <person name="Kuo A."/>
            <person name="Mitros T."/>
            <person name="Fritz-Laylin L.K."/>
            <person name="Hellsten U."/>
            <person name="Chapman J."/>
            <person name="Simakov O."/>
            <person name="Rensing S.A."/>
            <person name="Terry A."/>
            <person name="Pangilinan J."/>
            <person name="Kapitonov V."/>
            <person name="Jurka J."/>
            <person name="Salamov A."/>
            <person name="Shapiro H."/>
            <person name="Schmutz J."/>
            <person name="Grimwood J."/>
            <person name="Lindquist E."/>
            <person name="Lucas S."/>
            <person name="Grigoriev I.V."/>
            <person name="Schmitt R."/>
            <person name="Kirk D."/>
            <person name="Rokhsar D.S."/>
        </authorList>
    </citation>
    <scope>NUCLEOTIDE SEQUENCE [LARGE SCALE GENOMIC DNA]</scope>
    <source>
        <strain evidence="10">f. Nagariensis / Eve</strain>
    </source>
</reference>
<comment type="subunit">
    <text evidence="6">Heterodimer of a catalytic subunit and an accessory subunit.</text>
</comment>
<feature type="binding site" evidence="6">
    <location>
        <position position="253"/>
    </location>
    <ligand>
        <name>substrate</name>
    </ligand>
</feature>
<evidence type="ECO:0000256" key="4">
    <source>
        <dbReference type="ARBA" id="ARBA00022723"/>
    </source>
</evidence>
<feature type="binding site" evidence="6">
    <location>
        <begin position="128"/>
        <end position="132"/>
    </location>
    <ligand>
        <name>substrate</name>
    </ligand>
</feature>
<dbReference type="KEGG" id="vcn:VOLCADRAFT_55892"/>
<protein>
    <recommendedName>
        <fullName evidence="6">Queuine tRNA-ribosyltransferase catalytic subunit 1</fullName>
        <ecNumber evidence="6">2.4.2.64</ecNumber>
    </recommendedName>
    <alternativeName>
        <fullName evidence="6">Guanine insertion enzyme</fullName>
    </alternativeName>
    <alternativeName>
        <fullName evidence="6">tRNA-guanine transglycosylase</fullName>
    </alternativeName>
</protein>
<evidence type="ECO:0000256" key="1">
    <source>
        <dbReference type="ARBA" id="ARBA00022676"/>
    </source>
</evidence>